<evidence type="ECO:0000313" key="2">
    <source>
        <dbReference type="EMBL" id="SEG86567.1"/>
    </source>
</evidence>
<sequence length="267" mass="28153">MRIYEPGCDQGAGWQPTPPARPPNRPTTPHQPSRSKGAILWLAAISLPPSLPPTSAAEDQPAQTPHTTRRAAERSLSRPPTAPARPSWKHPADFSATRAWPCSPDAPEVLRQGVIEAWARHSGVHPGVPPSVSAPPCSLEPASSRCCPRRLPARPSDPPPSPARCGRPPTVPATRSASGTAPTSPAPAEPSIRPSSPTDGTRRHRGTPGPEALSTPPAIRSSYTGPASATSAPTRSPPSLPALDRYGRSLKDLVNMAGLSESWWPVR</sequence>
<protein>
    <submittedName>
        <fullName evidence="2">Uncharacterized protein</fullName>
    </submittedName>
</protein>
<reference evidence="3" key="1">
    <citation type="submission" date="2016-10" db="EMBL/GenBank/DDBJ databases">
        <authorList>
            <person name="Varghese N."/>
            <person name="Submissions S."/>
        </authorList>
    </citation>
    <scope>NUCLEOTIDE SEQUENCE [LARGE SCALE GENOMIC DNA]</scope>
    <source>
        <strain evidence="3">DSM 43163</strain>
    </source>
</reference>
<dbReference type="AlphaFoldDB" id="A0A1H6DMG0"/>
<organism evidence="2 3">
    <name type="scientific">Thermomonospora echinospora</name>
    <dbReference type="NCBI Taxonomy" id="1992"/>
    <lineage>
        <taxon>Bacteria</taxon>
        <taxon>Bacillati</taxon>
        <taxon>Actinomycetota</taxon>
        <taxon>Actinomycetes</taxon>
        <taxon>Streptosporangiales</taxon>
        <taxon>Thermomonosporaceae</taxon>
        <taxon>Thermomonospora</taxon>
    </lineage>
</organism>
<dbReference type="Proteomes" id="UP000236723">
    <property type="component" value="Unassembled WGS sequence"/>
</dbReference>
<feature type="compositionally biased region" description="Low complexity" evidence="1">
    <location>
        <begin position="163"/>
        <end position="183"/>
    </location>
</feature>
<feature type="compositionally biased region" description="Pro residues" evidence="1">
    <location>
        <begin position="16"/>
        <end position="26"/>
    </location>
</feature>
<feature type="compositionally biased region" description="Low complexity" evidence="1">
    <location>
        <begin position="221"/>
        <end position="234"/>
    </location>
</feature>
<accession>A0A1H6DMG0</accession>
<evidence type="ECO:0000313" key="3">
    <source>
        <dbReference type="Proteomes" id="UP000236723"/>
    </source>
</evidence>
<keyword evidence="3" id="KW-1185">Reference proteome</keyword>
<evidence type="ECO:0000256" key="1">
    <source>
        <dbReference type="SAM" id="MobiDB-lite"/>
    </source>
</evidence>
<name>A0A1H6DMG0_9ACTN</name>
<feature type="region of interest" description="Disordered" evidence="1">
    <location>
        <begin position="122"/>
        <end position="244"/>
    </location>
</feature>
<gene>
    <name evidence="2" type="ORF">SAMN04489712_119113</name>
</gene>
<feature type="compositionally biased region" description="Low complexity" evidence="1">
    <location>
        <begin position="40"/>
        <end position="57"/>
    </location>
</feature>
<feature type="region of interest" description="Disordered" evidence="1">
    <location>
        <begin position="1"/>
        <end position="105"/>
    </location>
</feature>
<dbReference type="EMBL" id="FNVO01000019">
    <property type="protein sequence ID" value="SEG86567.1"/>
    <property type="molecule type" value="Genomic_DNA"/>
</dbReference>
<proteinExistence type="predicted"/>